<keyword evidence="4" id="KW-0325">Glycoprotein</keyword>
<gene>
    <name evidence="6" type="ORF">N300_05135</name>
</gene>
<dbReference type="PROSITE" id="PS51233">
    <property type="entry name" value="VWFD"/>
    <property type="match status" value="1"/>
</dbReference>
<feature type="domain" description="VWFD" evidence="5">
    <location>
        <begin position="1"/>
        <end position="42"/>
    </location>
</feature>
<reference evidence="6 7" key="1">
    <citation type="submission" date="2014-04" db="EMBL/GenBank/DDBJ databases">
        <title>Genome evolution of avian class.</title>
        <authorList>
            <person name="Zhang G."/>
            <person name="Li C."/>
        </authorList>
    </citation>
    <scope>NUCLEOTIDE SEQUENCE [LARGE SCALE GENOMIC DNA]</scope>
    <source>
        <strain evidence="6">BGI_N300</strain>
    </source>
</reference>
<organism evidence="6 7">
    <name type="scientific">Calypte anna</name>
    <name type="common">Anna's hummingbird</name>
    <name type="synonym">Archilochus anna</name>
    <dbReference type="NCBI Taxonomy" id="9244"/>
    <lineage>
        <taxon>Eukaryota</taxon>
        <taxon>Metazoa</taxon>
        <taxon>Chordata</taxon>
        <taxon>Craniata</taxon>
        <taxon>Vertebrata</taxon>
        <taxon>Euteleostomi</taxon>
        <taxon>Archelosauria</taxon>
        <taxon>Archosauria</taxon>
        <taxon>Dinosauria</taxon>
        <taxon>Saurischia</taxon>
        <taxon>Theropoda</taxon>
        <taxon>Coelurosauria</taxon>
        <taxon>Aves</taxon>
        <taxon>Neognathae</taxon>
        <taxon>Neoaves</taxon>
        <taxon>Strisores</taxon>
        <taxon>Apodiformes</taxon>
        <taxon>Trochilidae</taxon>
        <taxon>Calypte</taxon>
    </lineage>
</organism>
<feature type="non-terminal residue" evidence="6">
    <location>
        <position position="69"/>
    </location>
</feature>
<keyword evidence="3" id="KW-1015">Disulfide bond</keyword>
<protein>
    <submittedName>
        <fullName evidence="6">SCO-spondin</fullName>
    </submittedName>
</protein>
<dbReference type="InterPro" id="IPR050780">
    <property type="entry name" value="Mucin_vWF_Thrombospondin_sf"/>
</dbReference>
<sequence length="69" mass="7165">QVRGLCGTFTWRQEDDFTTPGGDVAPDVTAFASTYRVGGDCPPPLPLQPCGDGHTDTAACAVLHGAAFQ</sequence>
<dbReference type="PANTHER" id="PTHR11339">
    <property type="entry name" value="EXTRACELLULAR MATRIX GLYCOPROTEIN RELATED"/>
    <property type="match status" value="1"/>
</dbReference>
<evidence type="ECO:0000256" key="4">
    <source>
        <dbReference type="ARBA" id="ARBA00023180"/>
    </source>
</evidence>
<keyword evidence="7" id="KW-1185">Reference proteome</keyword>
<proteinExistence type="predicted"/>
<dbReference type="InterPro" id="IPR001846">
    <property type="entry name" value="VWF_type-D"/>
</dbReference>
<evidence type="ECO:0000313" key="6">
    <source>
        <dbReference type="EMBL" id="KFP07475.1"/>
    </source>
</evidence>
<dbReference type="GO" id="GO:0005615">
    <property type="term" value="C:extracellular space"/>
    <property type="evidence" value="ECO:0007669"/>
    <property type="project" value="TreeGrafter"/>
</dbReference>
<feature type="non-terminal residue" evidence="6">
    <location>
        <position position="1"/>
    </location>
</feature>
<evidence type="ECO:0000259" key="5">
    <source>
        <dbReference type="PROSITE" id="PS51233"/>
    </source>
</evidence>
<dbReference type="EMBL" id="KL218691">
    <property type="protein sequence ID" value="KFP07475.1"/>
    <property type="molecule type" value="Genomic_DNA"/>
</dbReference>
<dbReference type="STRING" id="9244.A0A091IJF3"/>
<evidence type="ECO:0000256" key="3">
    <source>
        <dbReference type="ARBA" id="ARBA00023157"/>
    </source>
</evidence>
<name>A0A091IJF3_CALAN</name>
<evidence type="ECO:0000256" key="1">
    <source>
        <dbReference type="ARBA" id="ARBA00004613"/>
    </source>
</evidence>
<evidence type="ECO:0000313" key="7">
    <source>
        <dbReference type="Proteomes" id="UP000054308"/>
    </source>
</evidence>
<accession>A0A091IJF3</accession>
<dbReference type="GO" id="GO:0031012">
    <property type="term" value="C:extracellular matrix"/>
    <property type="evidence" value="ECO:0007669"/>
    <property type="project" value="TreeGrafter"/>
</dbReference>
<evidence type="ECO:0000256" key="2">
    <source>
        <dbReference type="ARBA" id="ARBA00022525"/>
    </source>
</evidence>
<keyword evidence="2" id="KW-0964">Secreted</keyword>
<dbReference type="Proteomes" id="UP000054308">
    <property type="component" value="Unassembled WGS sequence"/>
</dbReference>
<dbReference type="PANTHER" id="PTHR11339:SF396">
    <property type="entry name" value="SCO-SPONDIN"/>
    <property type="match status" value="1"/>
</dbReference>
<comment type="subcellular location">
    <subcellularLocation>
        <location evidence="1">Secreted</location>
    </subcellularLocation>
</comment>
<dbReference type="AlphaFoldDB" id="A0A091IJF3"/>